<gene>
    <name evidence="1" type="ORF">BJ138DRAFT_1221252</name>
</gene>
<organism evidence="1 2">
    <name type="scientific">Hygrophoropsis aurantiaca</name>
    <dbReference type="NCBI Taxonomy" id="72124"/>
    <lineage>
        <taxon>Eukaryota</taxon>
        <taxon>Fungi</taxon>
        <taxon>Dikarya</taxon>
        <taxon>Basidiomycota</taxon>
        <taxon>Agaricomycotina</taxon>
        <taxon>Agaricomycetes</taxon>
        <taxon>Agaricomycetidae</taxon>
        <taxon>Boletales</taxon>
        <taxon>Coniophorineae</taxon>
        <taxon>Hygrophoropsidaceae</taxon>
        <taxon>Hygrophoropsis</taxon>
    </lineage>
</organism>
<keyword evidence="2" id="KW-1185">Reference proteome</keyword>
<reference evidence="1" key="1">
    <citation type="journal article" date="2021" name="New Phytol.">
        <title>Evolutionary innovations through gain and loss of genes in the ectomycorrhizal Boletales.</title>
        <authorList>
            <person name="Wu G."/>
            <person name="Miyauchi S."/>
            <person name="Morin E."/>
            <person name="Kuo A."/>
            <person name="Drula E."/>
            <person name="Varga T."/>
            <person name="Kohler A."/>
            <person name="Feng B."/>
            <person name="Cao Y."/>
            <person name="Lipzen A."/>
            <person name="Daum C."/>
            <person name="Hundley H."/>
            <person name="Pangilinan J."/>
            <person name="Johnson J."/>
            <person name="Barry K."/>
            <person name="LaButti K."/>
            <person name="Ng V."/>
            <person name="Ahrendt S."/>
            <person name="Min B."/>
            <person name="Choi I.G."/>
            <person name="Park H."/>
            <person name="Plett J.M."/>
            <person name="Magnuson J."/>
            <person name="Spatafora J.W."/>
            <person name="Nagy L.G."/>
            <person name="Henrissat B."/>
            <person name="Grigoriev I.V."/>
            <person name="Yang Z.L."/>
            <person name="Xu J."/>
            <person name="Martin F.M."/>
        </authorList>
    </citation>
    <scope>NUCLEOTIDE SEQUENCE</scope>
    <source>
        <strain evidence="1">ATCC 28755</strain>
    </source>
</reference>
<name>A0ACB8A0K7_9AGAM</name>
<comment type="caution">
    <text evidence="1">The sequence shown here is derived from an EMBL/GenBank/DDBJ whole genome shotgun (WGS) entry which is preliminary data.</text>
</comment>
<sequence>MHHALTISEIIHEIFTHLLEPHNAPRHHSAGYLTLAALAVTCRTFREPALALRWRQLWSIRPLVPLFPRDIWDESDLYDPNDFDLDIVRLPSQEEWIRFESYASRICDIHIGFEGFTGVINFMVMLSMKYANPSLESHHLFPNLRTLSWNSQEKTALSFAHLFFPPSLRCLTLGFGGLDDRSAPVLLLLLQHQWPRLKQFNISGVFCTRNMLESHAFQQLETLDCEEIDESALGYLAKLTTLKDLSFYLPDPIPTNVAFDEGFVNLQTLSLTADEISVAISFLMSTHIYLLRDWDVTWPQEGTVDIAALRPLFSFSGLRYLHIDGICSFDLSDDSLAELADAWPRLEELMLNHCSGWGRTSEITFKGLKSLIQACPLLQDLALAIDATQLNVVSSTTPGEDIHNDKIETLNLGNSIIGSPAAVALVLGELFWSLKEVQVYVDPQRELYGHLWSEVNSYLLTRQANIQDIGL</sequence>
<protein>
    <submittedName>
        <fullName evidence="1">Uncharacterized protein</fullName>
    </submittedName>
</protein>
<evidence type="ECO:0000313" key="1">
    <source>
        <dbReference type="EMBL" id="KAH7906487.1"/>
    </source>
</evidence>
<accession>A0ACB8A0K7</accession>
<proteinExistence type="predicted"/>
<dbReference type="EMBL" id="MU268012">
    <property type="protein sequence ID" value="KAH7906487.1"/>
    <property type="molecule type" value="Genomic_DNA"/>
</dbReference>
<evidence type="ECO:0000313" key="2">
    <source>
        <dbReference type="Proteomes" id="UP000790377"/>
    </source>
</evidence>
<dbReference type="Proteomes" id="UP000790377">
    <property type="component" value="Unassembled WGS sequence"/>
</dbReference>